<protein>
    <recommendedName>
        <fullName evidence="3">Terminase small subunit</fullName>
    </recommendedName>
</protein>
<comment type="caution">
    <text evidence="1">The sequence shown here is derived from an EMBL/GenBank/DDBJ whole genome shotgun (WGS) entry which is preliminary data.</text>
</comment>
<keyword evidence="2" id="KW-1185">Reference proteome</keyword>
<evidence type="ECO:0008006" key="3">
    <source>
        <dbReference type="Google" id="ProtNLM"/>
    </source>
</evidence>
<gene>
    <name evidence="1" type="ORF">EL26_01795</name>
</gene>
<reference evidence="1 2" key="1">
    <citation type="journal article" date="2013" name="Int. J. Syst. Evol. Microbiol.">
        <title>Tumebacillus flagellatus sp. nov., an alpha-amylase/pullulanase-producing bacterium isolated from cassava wastewater.</title>
        <authorList>
            <person name="Wang Q."/>
            <person name="Xie N."/>
            <person name="Qin Y."/>
            <person name="Shen N."/>
            <person name="Zhu J."/>
            <person name="Mi H."/>
            <person name="Huang R."/>
        </authorList>
    </citation>
    <scope>NUCLEOTIDE SEQUENCE [LARGE SCALE GENOMIC DNA]</scope>
    <source>
        <strain evidence="1 2">GST4</strain>
    </source>
</reference>
<dbReference type="RefSeq" id="WP_038083840.1">
    <property type="nucleotide sequence ID" value="NZ_JMIR01000002.1"/>
</dbReference>
<dbReference type="Proteomes" id="UP000027931">
    <property type="component" value="Unassembled WGS sequence"/>
</dbReference>
<proteinExistence type="predicted"/>
<dbReference type="EMBL" id="JMIR01000002">
    <property type="protein sequence ID" value="KEO84768.1"/>
    <property type="molecule type" value="Genomic_DNA"/>
</dbReference>
<dbReference type="AlphaFoldDB" id="A0A074LXE1"/>
<accession>A0A074LXE1</accession>
<dbReference type="OrthoDB" id="1908546at2"/>
<dbReference type="eggNOG" id="COG4220">
    <property type="taxonomic scope" value="Bacteria"/>
</dbReference>
<evidence type="ECO:0000313" key="2">
    <source>
        <dbReference type="Proteomes" id="UP000027931"/>
    </source>
</evidence>
<evidence type="ECO:0000313" key="1">
    <source>
        <dbReference type="EMBL" id="KEO84768.1"/>
    </source>
</evidence>
<dbReference type="STRING" id="1157490.EL26_01795"/>
<sequence>MGNSIDDLVSTSELARVFGKSTRWVNDLTHDEVLEKVKHGTYRLPDSVQRYIEHLKKQYEEGGGIDYAFEKAAHERVKRKKAEIELAAMEGQMHSSADVETVMNDMVGNFRAKMLALPSILAPQLVGITEIPVVFDMLSREIHDALTELSEYDPQTFLAISEDYVEVDDDESSG</sequence>
<name>A0A074LXE1_9BACL</name>
<organism evidence="1 2">
    <name type="scientific">Tumebacillus flagellatus</name>
    <dbReference type="NCBI Taxonomy" id="1157490"/>
    <lineage>
        <taxon>Bacteria</taxon>
        <taxon>Bacillati</taxon>
        <taxon>Bacillota</taxon>
        <taxon>Bacilli</taxon>
        <taxon>Bacillales</taxon>
        <taxon>Alicyclobacillaceae</taxon>
        <taxon>Tumebacillus</taxon>
    </lineage>
</organism>